<dbReference type="EMBL" id="AGNL01037995">
    <property type="protein sequence ID" value="EJK53332.1"/>
    <property type="molecule type" value="Genomic_DNA"/>
</dbReference>
<reference evidence="1 2" key="1">
    <citation type="journal article" date="2012" name="Genome Biol.">
        <title>Genome and low-iron response of an oceanic diatom adapted to chronic iron limitation.</title>
        <authorList>
            <person name="Lommer M."/>
            <person name="Specht M."/>
            <person name="Roy A.S."/>
            <person name="Kraemer L."/>
            <person name="Andreson R."/>
            <person name="Gutowska M.A."/>
            <person name="Wolf J."/>
            <person name="Bergner S.V."/>
            <person name="Schilhabel M.B."/>
            <person name="Klostermeier U.C."/>
            <person name="Beiko R.G."/>
            <person name="Rosenstiel P."/>
            <person name="Hippler M."/>
            <person name="Laroche J."/>
        </authorList>
    </citation>
    <scope>NUCLEOTIDE SEQUENCE [LARGE SCALE GENOMIC DNA]</scope>
    <source>
        <strain evidence="1 2">CCMP1005</strain>
    </source>
</reference>
<keyword evidence="2" id="KW-1185">Reference proteome</keyword>
<proteinExistence type="predicted"/>
<dbReference type="AlphaFoldDB" id="K0S364"/>
<sequence>MPAMPPSTAVPAARLSAITYCPDPPAEKRGVVVELGQEGHDISRRRKRDLAGLYRWTLGSTE</sequence>
<gene>
    <name evidence="1" type="ORF">THAOC_27254</name>
</gene>
<protein>
    <submittedName>
        <fullName evidence="1">Uncharacterized protein</fullName>
    </submittedName>
</protein>
<feature type="non-terminal residue" evidence="1">
    <location>
        <position position="62"/>
    </location>
</feature>
<comment type="caution">
    <text evidence="1">The sequence shown here is derived from an EMBL/GenBank/DDBJ whole genome shotgun (WGS) entry which is preliminary data.</text>
</comment>
<accession>K0S364</accession>
<evidence type="ECO:0000313" key="1">
    <source>
        <dbReference type="EMBL" id="EJK53332.1"/>
    </source>
</evidence>
<name>K0S364_THAOC</name>
<dbReference type="Proteomes" id="UP000266841">
    <property type="component" value="Unassembled WGS sequence"/>
</dbReference>
<organism evidence="1 2">
    <name type="scientific">Thalassiosira oceanica</name>
    <name type="common">Marine diatom</name>
    <dbReference type="NCBI Taxonomy" id="159749"/>
    <lineage>
        <taxon>Eukaryota</taxon>
        <taxon>Sar</taxon>
        <taxon>Stramenopiles</taxon>
        <taxon>Ochrophyta</taxon>
        <taxon>Bacillariophyta</taxon>
        <taxon>Coscinodiscophyceae</taxon>
        <taxon>Thalassiosirophycidae</taxon>
        <taxon>Thalassiosirales</taxon>
        <taxon>Thalassiosiraceae</taxon>
        <taxon>Thalassiosira</taxon>
    </lineage>
</organism>
<evidence type="ECO:0000313" key="2">
    <source>
        <dbReference type="Proteomes" id="UP000266841"/>
    </source>
</evidence>